<reference evidence="1 2" key="1">
    <citation type="submission" date="2019-09" db="EMBL/GenBank/DDBJ databases">
        <title>Draft genome sequence of Bacillus sp. JC-7.</title>
        <authorList>
            <person name="Tanaka N."/>
            <person name="Shiwa Y."/>
            <person name="Fujita N."/>
            <person name="Tanasupawat S."/>
        </authorList>
    </citation>
    <scope>NUCLEOTIDE SEQUENCE [LARGE SCALE GENOMIC DNA]</scope>
    <source>
        <strain evidence="1 2">JC-7</strain>
    </source>
</reference>
<dbReference type="Pfam" id="PF10720">
    <property type="entry name" value="DUF2515"/>
    <property type="match status" value="1"/>
</dbReference>
<keyword evidence="2" id="KW-1185">Reference proteome</keyword>
<organism evidence="1 2">
    <name type="scientific">Weizmannia acidilactici</name>
    <dbReference type="NCBI Taxonomy" id="2607726"/>
    <lineage>
        <taxon>Bacteria</taxon>
        <taxon>Bacillati</taxon>
        <taxon>Bacillota</taxon>
        <taxon>Bacilli</taxon>
        <taxon>Bacillales</taxon>
        <taxon>Bacillaceae</taxon>
        <taxon>Heyndrickxia</taxon>
    </lineage>
</organism>
<dbReference type="InterPro" id="IPR019658">
    <property type="entry name" value="DUF2515"/>
</dbReference>
<dbReference type="AlphaFoldDB" id="A0A5J4J792"/>
<protein>
    <submittedName>
        <fullName evidence="1">Uncharacterized protein</fullName>
    </submittedName>
</protein>
<evidence type="ECO:0000313" key="1">
    <source>
        <dbReference type="EMBL" id="GER70792.1"/>
    </source>
</evidence>
<gene>
    <name evidence="1" type="ORF">BpJC7_20950</name>
</gene>
<dbReference type="Proteomes" id="UP000391919">
    <property type="component" value="Unassembled WGS sequence"/>
</dbReference>
<evidence type="ECO:0000313" key="2">
    <source>
        <dbReference type="Proteomes" id="UP000391919"/>
    </source>
</evidence>
<proteinExistence type="predicted"/>
<name>A0A5J4J792_9BACI</name>
<sequence>MLLYHESMRQGRPLFHLLPYLHVSFFMEAVWQDYWTFRDNALLAIAMVVNEQSYLEKRVVKNAKYQKEVLNTIEFKLQDMFLFNQILFPYEEGGGLQLAGQTLHAFGSLEERILLGKRLYMILFGNMERHGRIENWARRHPHTGSRKDYWPEIFNNIHEGLPGKYQLKLKACKLKPGAARIYSPELEYAWKNVSHPEAEPGDWYKSWDVADMLGPLHEPVQGEIFREYCKTLEKLELAVLAKKVVSTREA</sequence>
<dbReference type="EMBL" id="BKZQ01000027">
    <property type="protein sequence ID" value="GER70792.1"/>
    <property type="molecule type" value="Genomic_DNA"/>
</dbReference>
<dbReference type="RefSeq" id="WP_371862181.1">
    <property type="nucleotide sequence ID" value="NZ_BKZP01000031.1"/>
</dbReference>
<accession>A0A5J4J792</accession>
<comment type="caution">
    <text evidence="1">The sequence shown here is derived from an EMBL/GenBank/DDBJ whole genome shotgun (WGS) entry which is preliminary data.</text>
</comment>